<dbReference type="GO" id="GO:0005829">
    <property type="term" value="C:cytosol"/>
    <property type="evidence" value="ECO:0007669"/>
    <property type="project" value="TreeGrafter"/>
</dbReference>
<dbReference type="PANTHER" id="PTHR45765:SF1">
    <property type="entry name" value="METHIONINE--TRNA LIGASE, CYTOPLASMIC"/>
    <property type="match status" value="1"/>
</dbReference>
<accession>A0A6A4M264</accession>
<dbReference type="EMBL" id="QEFC01000997">
    <property type="protein sequence ID" value="KAE9460867.1"/>
    <property type="molecule type" value="Genomic_DNA"/>
</dbReference>
<dbReference type="InterPro" id="IPR023458">
    <property type="entry name" value="Met-tRNA_ligase_1"/>
</dbReference>
<dbReference type="AlphaFoldDB" id="A0A6A4M264"/>
<reference evidence="2 3" key="1">
    <citation type="journal article" date="2019" name="Genome Biol. Evol.">
        <title>The Rhododendron genome and chromosomal organization provide insight into shared whole-genome duplications across the heath family (Ericaceae).</title>
        <authorList>
            <person name="Soza V.L."/>
            <person name="Lindsley D."/>
            <person name="Waalkes A."/>
            <person name="Ramage E."/>
            <person name="Patwardhan R.P."/>
            <person name="Burton J.N."/>
            <person name="Adey A."/>
            <person name="Kumar A."/>
            <person name="Qiu R."/>
            <person name="Shendure J."/>
            <person name="Hall B."/>
        </authorList>
    </citation>
    <scope>NUCLEOTIDE SEQUENCE [LARGE SCALE GENOMIC DNA]</scope>
    <source>
        <strain evidence="2">RSF 1966-606</strain>
    </source>
</reference>
<dbReference type="PANTHER" id="PTHR45765">
    <property type="entry name" value="METHIONINE--TRNA LIGASE"/>
    <property type="match status" value="1"/>
</dbReference>
<evidence type="ECO:0000259" key="1">
    <source>
        <dbReference type="Pfam" id="PF19303"/>
    </source>
</evidence>
<dbReference type="InterPro" id="IPR009080">
    <property type="entry name" value="tRNAsynth_Ia_anticodon-bd"/>
</dbReference>
<gene>
    <name evidence="2" type="ORF">C3L33_07286</name>
</gene>
<comment type="caution">
    <text evidence="2">The sequence shown here is derived from an EMBL/GenBank/DDBJ whole genome shotgun (WGS) entry which is preliminary data.</text>
</comment>
<dbReference type="Proteomes" id="UP000428333">
    <property type="component" value="Linkage Group LG04"/>
</dbReference>
<dbReference type="Pfam" id="PF19303">
    <property type="entry name" value="Anticodon_3"/>
    <property type="match status" value="1"/>
</dbReference>
<dbReference type="OrthoDB" id="5844513at2759"/>
<dbReference type="Gene3D" id="1.10.730.10">
    <property type="entry name" value="Isoleucyl-tRNA Synthetase, Domain 1"/>
    <property type="match status" value="1"/>
</dbReference>
<dbReference type="GO" id="GO:0006431">
    <property type="term" value="P:methionyl-tRNA aminoacylation"/>
    <property type="evidence" value="ECO:0007669"/>
    <property type="project" value="TreeGrafter"/>
</dbReference>
<dbReference type="GO" id="GO:0005524">
    <property type="term" value="F:ATP binding"/>
    <property type="evidence" value="ECO:0007669"/>
    <property type="project" value="InterPro"/>
</dbReference>
<proteinExistence type="predicted"/>
<sequence length="229" mass="25488">MFTQISSRFLSAGLGYGSVIPDTPGAETHILTKTLSEKVSTYVQQYVEAMEKVKLKQGLKIAMSISSEGNTYLQDSKFWKLYKEDNASCSIVIRTAAGLVSLLACLLEPFMPSFSLEVLKQLNLPPEAQVSLCDENGDYEKATKPWEMLPVGHTIGTPYPLFKELVRVTLSLELAFPPTPCCSLPSLFPNVEAKLLWLLGLMGEQKDEDVNFFREKFAGSQADRRSHEV</sequence>
<feature type="domain" description="Methionyl-tRNA synthetase anticodon-binding" evidence="1">
    <location>
        <begin position="32"/>
        <end position="164"/>
    </location>
</feature>
<evidence type="ECO:0000313" key="3">
    <source>
        <dbReference type="Proteomes" id="UP000428333"/>
    </source>
</evidence>
<feature type="non-terminal residue" evidence="2">
    <location>
        <position position="1"/>
    </location>
</feature>
<protein>
    <recommendedName>
        <fullName evidence="1">Methionyl-tRNA synthetase anticodon-binding domain-containing protein</fullName>
    </recommendedName>
</protein>
<evidence type="ECO:0000313" key="2">
    <source>
        <dbReference type="EMBL" id="KAE9460867.1"/>
    </source>
</evidence>
<dbReference type="FunFam" id="1.10.730.10:FF:000024">
    <property type="entry name" value="Methionine--tRNA ligase cytoplasmic"/>
    <property type="match status" value="1"/>
</dbReference>
<dbReference type="GO" id="GO:0017101">
    <property type="term" value="C:aminoacyl-tRNA synthetase multienzyme complex"/>
    <property type="evidence" value="ECO:0007669"/>
    <property type="project" value="TreeGrafter"/>
</dbReference>
<dbReference type="InterPro" id="IPR041872">
    <property type="entry name" value="Anticodon_Met"/>
</dbReference>
<name>A0A6A4M264_9ERIC</name>
<dbReference type="GO" id="GO:0004825">
    <property type="term" value="F:methionine-tRNA ligase activity"/>
    <property type="evidence" value="ECO:0007669"/>
    <property type="project" value="InterPro"/>
</dbReference>
<dbReference type="SUPFAM" id="SSF47323">
    <property type="entry name" value="Anticodon-binding domain of a subclass of class I aminoacyl-tRNA synthetases"/>
    <property type="match status" value="1"/>
</dbReference>
<organism evidence="2 3">
    <name type="scientific">Rhododendron williamsianum</name>
    <dbReference type="NCBI Taxonomy" id="262921"/>
    <lineage>
        <taxon>Eukaryota</taxon>
        <taxon>Viridiplantae</taxon>
        <taxon>Streptophyta</taxon>
        <taxon>Embryophyta</taxon>
        <taxon>Tracheophyta</taxon>
        <taxon>Spermatophyta</taxon>
        <taxon>Magnoliopsida</taxon>
        <taxon>eudicotyledons</taxon>
        <taxon>Gunneridae</taxon>
        <taxon>Pentapetalae</taxon>
        <taxon>asterids</taxon>
        <taxon>Ericales</taxon>
        <taxon>Ericaceae</taxon>
        <taxon>Ericoideae</taxon>
        <taxon>Rhodoreae</taxon>
        <taxon>Rhododendron</taxon>
    </lineage>
</organism>
<keyword evidence="3" id="KW-1185">Reference proteome</keyword>